<evidence type="ECO:0000259" key="1">
    <source>
        <dbReference type="PROSITE" id="PS51725"/>
    </source>
</evidence>
<dbReference type="InterPro" id="IPR011008">
    <property type="entry name" value="Dimeric_a/b-barrel"/>
</dbReference>
<evidence type="ECO:0000313" key="2">
    <source>
        <dbReference type="EMBL" id="KAH7165348.1"/>
    </source>
</evidence>
<keyword evidence="3" id="KW-1185">Reference proteome</keyword>
<accession>A0A9P9FMM3</accession>
<gene>
    <name evidence="2" type="ORF">EDB81DRAFT_779025</name>
</gene>
<protein>
    <recommendedName>
        <fullName evidence="1">ABM domain-containing protein</fullName>
    </recommendedName>
</protein>
<dbReference type="PANTHER" id="PTHR38052:SF1">
    <property type="entry name" value="ABM DOMAIN-CONTAINING PROTEIN"/>
    <property type="match status" value="1"/>
</dbReference>
<dbReference type="Proteomes" id="UP000738349">
    <property type="component" value="Unassembled WGS sequence"/>
</dbReference>
<organism evidence="2 3">
    <name type="scientific">Dactylonectria macrodidyma</name>
    <dbReference type="NCBI Taxonomy" id="307937"/>
    <lineage>
        <taxon>Eukaryota</taxon>
        <taxon>Fungi</taxon>
        <taxon>Dikarya</taxon>
        <taxon>Ascomycota</taxon>
        <taxon>Pezizomycotina</taxon>
        <taxon>Sordariomycetes</taxon>
        <taxon>Hypocreomycetidae</taxon>
        <taxon>Hypocreales</taxon>
        <taxon>Nectriaceae</taxon>
        <taxon>Dactylonectria</taxon>
    </lineage>
</organism>
<dbReference type="PROSITE" id="PS51725">
    <property type="entry name" value="ABM"/>
    <property type="match status" value="1"/>
</dbReference>
<evidence type="ECO:0000313" key="3">
    <source>
        <dbReference type="Proteomes" id="UP000738349"/>
    </source>
</evidence>
<name>A0A9P9FMM3_9HYPO</name>
<dbReference type="Gene3D" id="3.30.70.100">
    <property type="match status" value="1"/>
</dbReference>
<dbReference type="SUPFAM" id="SSF54909">
    <property type="entry name" value="Dimeric alpha+beta barrel"/>
    <property type="match status" value="1"/>
</dbReference>
<proteinExistence type="predicted"/>
<dbReference type="EMBL" id="JAGMUV010000003">
    <property type="protein sequence ID" value="KAH7165348.1"/>
    <property type="molecule type" value="Genomic_DNA"/>
</dbReference>
<dbReference type="AlphaFoldDB" id="A0A9P9FMM3"/>
<dbReference type="PANTHER" id="PTHR38052">
    <property type="entry name" value="EXPRESSED PROTEIN"/>
    <property type="match status" value="1"/>
</dbReference>
<sequence length="137" mass="16160">MVYTIVVNLYSRPEEECINLLKTKLIDASRVYSKDKETISWFVMQDTKDPRAFTIVERYEKEDSQQIHLSNLYWKGFDPYVKPLLSKPMDLRRFNELDTSKAVVVPKYDESKYPMGSSQKDAWGTYVDDKIKYSNPL</sequence>
<reference evidence="2" key="1">
    <citation type="journal article" date="2021" name="Nat. Commun.">
        <title>Genetic determinants of endophytism in the Arabidopsis root mycobiome.</title>
        <authorList>
            <person name="Mesny F."/>
            <person name="Miyauchi S."/>
            <person name="Thiergart T."/>
            <person name="Pickel B."/>
            <person name="Atanasova L."/>
            <person name="Karlsson M."/>
            <person name="Huettel B."/>
            <person name="Barry K.W."/>
            <person name="Haridas S."/>
            <person name="Chen C."/>
            <person name="Bauer D."/>
            <person name="Andreopoulos W."/>
            <person name="Pangilinan J."/>
            <person name="LaButti K."/>
            <person name="Riley R."/>
            <person name="Lipzen A."/>
            <person name="Clum A."/>
            <person name="Drula E."/>
            <person name="Henrissat B."/>
            <person name="Kohler A."/>
            <person name="Grigoriev I.V."/>
            <person name="Martin F.M."/>
            <person name="Hacquard S."/>
        </authorList>
    </citation>
    <scope>NUCLEOTIDE SEQUENCE</scope>
    <source>
        <strain evidence="2">MPI-CAGE-AT-0147</strain>
    </source>
</reference>
<dbReference type="InterPro" id="IPR007138">
    <property type="entry name" value="ABM_dom"/>
</dbReference>
<comment type="caution">
    <text evidence="2">The sequence shown here is derived from an EMBL/GenBank/DDBJ whole genome shotgun (WGS) entry which is preliminary data.</text>
</comment>
<feature type="domain" description="ABM" evidence="1">
    <location>
        <begin position="3"/>
        <end position="94"/>
    </location>
</feature>
<dbReference type="OrthoDB" id="194076at2759"/>